<name>A0AAV3Z630_9GAST</name>
<evidence type="ECO:0000256" key="3">
    <source>
        <dbReference type="PROSITE-ProRule" id="PRU00023"/>
    </source>
</evidence>
<comment type="caution">
    <text evidence="5">The sequence shown here is derived from an EMBL/GenBank/DDBJ whole genome shotgun (WGS) entry which is preliminary data.</text>
</comment>
<feature type="repeat" description="ANK" evidence="3">
    <location>
        <begin position="197"/>
        <end position="229"/>
    </location>
</feature>
<dbReference type="AlphaFoldDB" id="A0AAV3Z630"/>
<dbReference type="InterPro" id="IPR002110">
    <property type="entry name" value="Ankyrin_rpt"/>
</dbReference>
<dbReference type="InterPro" id="IPR050745">
    <property type="entry name" value="Multifunctional_regulatory"/>
</dbReference>
<dbReference type="SUPFAM" id="SSF48403">
    <property type="entry name" value="Ankyrin repeat"/>
    <property type="match status" value="1"/>
</dbReference>
<sequence length="393" mass="43484">MYIWHNYINVMKKHNKSCSTKGSNGNPLHRLSTSTQMTLAIRICDETWVKSLLSSPDEEFDIHCGNYICQAAEVGHVGIMVELLAAGADPNEQNFYSDKWPVHICADYGHFETLQVLASHGADINQPDHLQRTAMHFVALRGHDHMVKWMVEHGALADGVESDGYSPLHTASCLDYELVCRHLVTLGGADVNRKSKDGWSPLHMAVSFGNLHSAKVLLSFGAGPGEKTLEGETALHMACAKDYNDLVQILLDYGALIECTNNQGETPLHNAIYYGHRNIVHKLIMAGANVNFLNLPATSCPLSLAGLRGDNNLLQLLLAAGCVIPRSTASLLHHRRNISSCFRDDVSRFPTLKDLCMWKIRGLLAPDLQRKAPFLPLPKVLKKVLAFEHSKII</sequence>
<evidence type="ECO:0000313" key="6">
    <source>
        <dbReference type="Proteomes" id="UP000735302"/>
    </source>
</evidence>
<keyword evidence="5" id="KW-0418">Kinase</keyword>
<dbReference type="Proteomes" id="UP000735302">
    <property type="component" value="Unassembled WGS sequence"/>
</dbReference>
<feature type="domain" description="SOCS box" evidence="4">
    <location>
        <begin position="347"/>
        <end position="391"/>
    </location>
</feature>
<feature type="repeat" description="ANK" evidence="3">
    <location>
        <begin position="263"/>
        <end position="295"/>
    </location>
</feature>
<evidence type="ECO:0000256" key="1">
    <source>
        <dbReference type="ARBA" id="ARBA00022737"/>
    </source>
</evidence>
<feature type="repeat" description="ANK" evidence="3">
    <location>
        <begin position="230"/>
        <end position="262"/>
    </location>
</feature>
<dbReference type="GO" id="GO:0016301">
    <property type="term" value="F:kinase activity"/>
    <property type="evidence" value="ECO:0007669"/>
    <property type="project" value="UniProtKB-KW"/>
</dbReference>
<keyword evidence="2 3" id="KW-0040">ANK repeat</keyword>
<dbReference type="PANTHER" id="PTHR24189">
    <property type="entry name" value="MYOTROPHIN"/>
    <property type="match status" value="1"/>
</dbReference>
<dbReference type="CDD" id="cd03716">
    <property type="entry name" value="SOCS_ASB_like"/>
    <property type="match status" value="1"/>
</dbReference>
<protein>
    <submittedName>
        <fullName evidence="5">Ankyrin repeat and protein kinase domain-containing protein 1-like</fullName>
    </submittedName>
</protein>
<dbReference type="PROSITE" id="PS50225">
    <property type="entry name" value="SOCS"/>
    <property type="match status" value="1"/>
</dbReference>
<proteinExistence type="predicted"/>
<dbReference type="PROSITE" id="PS50297">
    <property type="entry name" value="ANK_REP_REGION"/>
    <property type="match status" value="4"/>
</dbReference>
<gene>
    <name evidence="5" type="ORF">PoB_001784100</name>
</gene>
<dbReference type="Gene3D" id="1.25.40.20">
    <property type="entry name" value="Ankyrin repeat-containing domain"/>
    <property type="match status" value="1"/>
</dbReference>
<dbReference type="Pfam" id="PF12796">
    <property type="entry name" value="Ank_2"/>
    <property type="match status" value="2"/>
</dbReference>
<dbReference type="PANTHER" id="PTHR24189:SF50">
    <property type="entry name" value="ANKYRIN REPEAT AND SOCS BOX PROTEIN 2"/>
    <property type="match status" value="1"/>
</dbReference>
<keyword evidence="5" id="KW-0808">Transferase</keyword>
<dbReference type="SMART" id="SM00248">
    <property type="entry name" value="ANK"/>
    <property type="match status" value="7"/>
</dbReference>
<dbReference type="PROSITE" id="PS50088">
    <property type="entry name" value="ANK_REPEAT"/>
    <property type="match status" value="4"/>
</dbReference>
<organism evidence="5 6">
    <name type="scientific">Plakobranchus ocellatus</name>
    <dbReference type="NCBI Taxonomy" id="259542"/>
    <lineage>
        <taxon>Eukaryota</taxon>
        <taxon>Metazoa</taxon>
        <taxon>Spiralia</taxon>
        <taxon>Lophotrochozoa</taxon>
        <taxon>Mollusca</taxon>
        <taxon>Gastropoda</taxon>
        <taxon>Heterobranchia</taxon>
        <taxon>Euthyneura</taxon>
        <taxon>Panpulmonata</taxon>
        <taxon>Sacoglossa</taxon>
        <taxon>Placobranchoidea</taxon>
        <taxon>Plakobranchidae</taxon>
        <taxon>Plakobranchus</taxon>
    </lineage>
</organism>
<keyword evidence="1" id="KW-0677">Repeat</keyword>
<evidence type="ECO:0000313" key="5">
    <source>
        <dbReference type="EMBL" id="GFN91335.1"/>
    </source>
</evidence>
<evidence type="ECO:0000256" key="2">
    <source>
        <dbReference type="ARBA" id="ARBA00023043"/>
    </source>
</evidence>
<dbReference type="EMBL" id="BLXT01002128">
    <property type="protein sequence ID" value="GFN91335.1"/>
    <property type="molecule type" value="Genomic_DNA"/>
</dbReference>
<accession>A0AAV3Z630</accession>
<dbReference type="InterPro" id="IPR001496">
    <property type="entry name" value="SOCS_box"/>
</dbReference>
<reference evidence="5 6" key="1">
    <citation type="journal article" date="2021" name="Elife">
        <title>Chloroplast acquisition without the gene transfer in kleptoplastic sea slugs, Plakobranchus ocellatus.</title>
        <authorList>
            <person name="Maeda T."/>
            <person name="Takahashi S."/>
            <person name="Yoshida T."/>
            <person name="Shimamura S."/>
            <person name="Takaki Y."/>
            <person name="Nagai Y."/>
            <person name="Toyoda A."/>
            <person name="Suzuki Y."/>
            <person name="Arimoto A."/>
            <person name="Ishii H."/>
            <person name="Satoh N."/>
            <person name="Nishiyama T."/>
            <person name="Hasebe M."/>
            <person name="Maruyama T."/>
            <person name="Minagawa J."/>
            <person name="Obokata J."/>
            <person name="Shigenobu S."/>
        </authorList>
    </citation>
    <scope>NUCLEOTIDE SEQUENCE [LARGE SCALE GENOMIC DNA]</scope>
</reference>
<feature type="repeat" description="ANK" evidence="3">
    <location>
        <begin position="97"/>
        <end position="129"/>
    </location>
</feature>
<keyword evidence="6" id="KW-1185">Reference proteome</keyword>
<dbReference type="InterPro" id="IPR036770">
    <property type="entry name" value="Ankyrin_rpt-contain_sf"/>
</dbReference>
<evidence type="ECO:0000259" key="4">
    <source>
        <dbReference type="PROSITE" id="PS50225"/>
    </source>
</evidence>